<evidence type="ECO:0000313" key="3">
    <source>
        <dbReference type="EMBL" id="CAB9500123.1"/>
    </source>
</evidence>
<dbReference type="EMBL" id="CAICTM010000075">
    <property type="protein sequence ID" value="CAB9500123.1"/>
    <property type="molecule type" value="Genomic_DNA"/>
</dbReference>
<feature type="compositionally biased region" description="Low complexity" evidence="1">
    <location>
        <begin position="219"/>
        <end position="228"/>
    </location>
</feature>
<dbReference type="CDD" id="cd09212">
    <property type="entry name" value="PUB"/>
    <property type="match status" value="1"/>
</dbReference>
<dbReference type="OrthoDB" id="336240at2759"/>
<keyword evidence="4" id="KW-1185">Reference proteome</keyword>
<feature type="region of interest" description="Disordered" evidence="1">
    <location>
        <begin position="43"/>
        <end position="63"/>
    </location>
</feature>
<dbReference type="InterPro" id="IPR036339">
    <property type="entry name" value="PUB-like_dom_sf"/>
</dbReference>
<dbReference type="InterPro" id="IPR018997">
    <property type="entry name" value="PUB_domain"/>
</dbReference>
<sequence>MAELKRSESECQELLALYVSLHRPDPSKLLSIESELEESHPALVAVKEASSTSSSDSAGGASVVKEEEVLKALESIDLRLKDLEPRMQKMGKRLEEKDPISGAPRYGAKTAERVRHLLALFQALQKVVGYAFGLSEEESLSDGTNSDDCVVARLRETVAAQKAQEAAQGQQQEKLKEAEERRKLEEEERQRQQEEQKRLQAEQERKRQEEEIAQRAEASRLAARQAQEAAAQAERDWINSIPKGPEGVRTQMKIIKQSTQDDPQAKTTALQALLTIFTQIAQKPEEINFRRIRRDHPKFHQDIGRHKGGRELLIAAGFKLQTLDDIPCFFSKEPDLETDMDGWSLWFDNLKANLQVVQEEIE</sequence>
<proteinExistence type="predicted"/>
<name>A0A9N8H2Z1_9STRA</name>
<gene>
    <name evidence="3" type="ORF">SEMRO_76_G041620.1</name>
</gene>
<evidence type="ECO:0000259" key="2">
    <source>
        <dbReference type="Pfam" id="PF09409"/>
    </source>
</evidence>
<protein>
    <recommendedName>
        <fullName evidence="2">PUB domain-containing protein</fullName>
    </recommendedName>
</protein>
<feature type="domain" description="PUB" evidence="2">
    <location>
        <begin position="266"/>
        <end position="337"/>
    </location>
</feature>
<feature type="compositionally biased region" description="Low complexity" evidence="1">
    <location>
        <begin position="44"/>
        <end position="63"/>
    </location>
</feature>
<dbReference type="Proteomes" id="UP001153069">
    <property type="component" value="Unassembled WGS sequence"/>
</dbReference>
<dbReference type="Gene3D" id="1.20.58.2190">
    <property type="match status" value="1"/>
</dbReference>
<evidence type="ECO:0000313" key="4">
    <source>
        <dbReference type="Proteomes" id="UP001153069"/>
    </source>
</evidence>
<reference evidence="3" key="1">
    <citation type="submission" date="2020-06" db="EMBL/GenBank/DDBJ databases">
        <authorList>
            <consortium name="Plant Systems Biology data submission"/>
        </authorList>
    </citation>
    <scope>NUCLEOTIDE SEQUENCE</scope>
    <source>
        <strain evidence="3">D6</strain>
    </source>
</reference>
<feature type="region of interest" description="Disordered" evidence="1">
    <location>
        <begin position="162"/>
        <end position="228"/>
    </location>
</feature>
<accession>A0A9N8H2Z1</accession>
<feature type="compositionally biased region" description="Basic and acidic residues" evidence="1">
    <location>
        <begin position="173"/>
        <end position="218"/>
    </location>
</feature>
<dbReference type="PANTHER" id="PTHR46713">
    <property type="entry name" value="F13M7.16 PROTEIN"/>
    <property type="match status" value="1"/>
</dbReference>
<feature type="compositionally biased region" description="Low complexity" evidence="1">
    <location>
        <begin position="162"/>
        <end position="172"/>
    </location>
</feature>
<dbReference type="SUPFAM" id="SSF143503">
    <property type="entry name" value="PUG domain-like"/>
    <property type="match status" value="1"/>
</dbReference>
<dbReference type="SMART" id="SM00580">
    <property type="entry name" value="PUG"/>
    <property type="match status" value="1"/>
</dbReference>
<comment type="caution">
    <text evidence="3">The sequence shown here is derived from an EMBL/GenBank/DDBJ whole genome shotgun (WGS) entry which is preliminary data.</text>
</comment>
<dbReference type="Pfam" id="PF09409">
    <property type="entry name" value="PUB"/>
    <property type="match status" value="1"/>
</dbReference>
<dbReference type="PANTHER" id="PTHR46713:SF1">
    <property type="entry name" value="F13M7.16 PROTEIN"/>
    <property type="match status" value="1"/>
</dbReference>
<evidence type="ECO:0000256" key="1">
    <source>
        <dbReference type="SAM" id="MobiDB-lite"/>
    </source>
</evidence>
<organism evidence="3 4">
    <name type="scientific">Seminavis robusta</name>
    <dbReference type="NCBI Taxonomy" id="568900"/>
    <lineage>
        <taxon>Eukaryota</taxon>
        <taxon>Sar</taxon>
        <taxon>Stramenopiles</taxon>
        <taxon>Ochrophyta</taxon>
        <taxon>Bacillariophyta</taxon>
        <taxon>Bacillariophyceae</taxon>
        <taxon>Bacillariophycidae</taxon>
        <taxon>Naviculales</taxon>
        <taxon>Naviculaceae</taxon>
        <taxon>Seminavis</taxon>
    </lineage>
</organism>
<dbReference type="AlphaFoldDB" id="A0A9N8H2Z1"/>